<dbReference type="Pfam" id="PF13855">
    <property type="entry name" value="LRR_8"/>
    <property type="match status" value="1"/>
</dbReference>
<dbReference type="SUPFAM" id="SSF52058">
    <property type="entry name" value="L domain-like"/>
    <property type="match status" value="2"/>
</dbReference>
<evidence type="ECO:0000256" key="4">
    <source>
        <dbReference type="SAM" id="SignalP"/>
    </source>
</evidence>
<name>A0ABM1JB20_POLDO</name>
<dbReference type="SMART" id="SM00369">
    <property type="entry name" value="LRR_TYP"/>
    <property type="match status" value="7"/>
</dbReference>
<gene>
    <name evidence="6" type="primary">LOC107073482</name>
</gene>
<dbReference type="InterPro" id="IPR003591">
    <property type="entry name" value="Leu-rich_rpt_typical-subtyp"/>
</dbReference>
<accession>A0ABM1JB20</accession>
<evidence type="ECO:0000313" key="6">
    <source>
        <dbReference type="RefSeq" id="XP_015189658.1"/>
    </source>
</evidence>
<feature type="signal peptide" evidence="4">
    <location>
        <begin position="1"/>
        <end position="18"/>
    </location>
</feature>
<dbReference type="PROSITE" id="PS51450">
    <property type="entry name" value="LRR"/>
    <property type="match status" value="3"/>
</dbReference>
<organism evidence="5 6">
    <name type="scientific">Polistes dominula</name>
    <name type="common">European paper wasp</name>
    <name type="synonym">Vespa dominula</name>
    <dbReference type="NCBI Taxonomy" id="743375"/>
    <lineage>
        <taxon>Eukaryota</taxon>
        <taxon>Metazoa</taxon>
        <taxon>Ecdysozoa</taxon>
        <taxon>Arthropoda</taxon>
        <taxon>Hexapoda</taxon>
        <taxon>Insecta</taxon>
        <taxon>Pterygota</taxon>
        <taxon>Neoptera</taxon>
        <taxon>Endopterygota</taxon>
        <taxon>Hymenoptera</taxon>
        <taxon>Apocrita</taxon>
        <taxon>Aculeata</taxon>
        <taxon>Vespoidea</taxon>
        <taxon>Vespidae</taxon>
        <taxon>Polistinae</taxon>
        <taxon>Polistini</taxon>
        <taxon>Polistes</taxon>
    </lineage>
</organism>
<evidence type="ECO:0000256" key="2">
    <source>
        <dbReference type="ARBA" id="ARBA00022729"/>
    </source>
</evidence>
<proteinExistence type="predicted"/>
<dbReference type="Gene3D" id="3.80.10.10">
    <property type="entry name" value="Ribonuclease Inhibitor"/>
    <property type="match status" value="4"/>
</dbReference>
<dbReference type="Pfam" id="PF00560">
    <property type="entry name" value="LRR_1"/>
    <property type="match status" value="1"/>
</dbReference>
<dbReference type="Proteomes" id="UP000694924">
    <property type="component" value="Unplaced"/>
</dbReference>
<protein>
    <submittedName>
        <fullName evidence="6">Protein toll-like</fullName>
    </submittedName>
</protein>
<keyword evidence="1" id="KW-0433">Leucine-rich repeat</keyword>
<dbReference type="InterPro" id="IPR032675">
    <property type="entry name" value="LRR_dom_sf"/>
</dbReference>
<keyword evidence="3" id="KW-0677">Repeat</keyword>
<reference evidence="6" key="1">
    <citation type="submission" date="2025-08" db="UniProtKB">
        <authorList>
            <consortium name="RefSeq"/>
        </authorList>
    </citation>
    <scope>IDENTIFICATION</scope>
    <source>
        <tissue evidence="6">Whole body</tissue>
    </source>
</reference>
<feature type="chain" id="PRO_5047119073" evidence="4">
    <location>
        <begin position="19"/>
        <end position="701"/>
    </location>
</feature>
<sequence length="701" mass="82040">MGTIIFVVIFLIFTNIVADNPECEKESFCECSKNENNTYAYYVSNKGVKFGINVKSFLTSQIKCENVSWKDFDFTKEQNIYKVDSVDFENCLLPEETTLKDIVNKLGMIEIHRLSFQSHKNLSKSLTTEHFQGFSNVIELVLSYNGLTNIPSDFFIIFPYLTSLDLSENSLVLSQNTFNIAWNLQKLDLHGNGITELPFDNKENLTSLHDVFITDLKNLEEVHMRNNKLKFIPDKFFTGTTSVKFIDWSENIFEEIKETTFVDVFNTIYLNISHNRIKELPDLVFQYFQNLEVLDLSYNRLDNIQRKLFYGLTSLKELNMEGNILYHIHSEAFSTNEQLSVAKFSDNHLDFDTTLNMMSPFFNNHLLKELHLSNNTIKHFYSDWTTNKLELELLDLRHNDISTISANYFVFSSDNLLVDLRYNNIKNILLANIEKLALYNTEKRNVTVHVENNPLICDCHLYNLVRYSNGDMPVTVYNLFELRFGNLTCVYPDGIQKAQINQLDFQTYHCLEKDYFKIVDKHPNLCTSNIRPYDKRRVIDCSYKLMFELKINKNTINLKGNYPLILNLTGNYLREIPSLHYLKPLNSVHLLLSNNEISKISLDRLTNNIQVLELHNNHLVKLNYDIIFYWYVHSYKKLTLSGNPFKCDCDATVFIKFVLNTQDSYEDLKNVKCQGYVTPLAKMSDYDYLILCFKKYTEKII</sequence>
<dbReference type="InterPro" id="IPR001611">
    <property type="entry name" value="Leu-rich_rpt"/>
</dbReference>
<keyword evidence="5" id="KW-1185">Reference proteome</keyword>
<dbReference type="GeneID" id="107073482"/>
<evidence type="ECO:0000313" key="5">
    <source>
        <dbReference type="Proteomes" id="UP000694924"/>
    </source>
</evidence>
<evidence type="ECO:0000256" key="3">
    <source>
        <dbReference type="ARBA" id="ARBA00022737"/>
    </source>
</evidence>
<dbReference type="PANTHER" id="PTHR24373:SF370">
    <property type="entry name" value="FISH-LIPS, ISOFORM E"/>
    <property type="match status" value="1"/>
</dbReference>
<evidence type="ECO:0000256" key="1">
    <source>
        <dbReference type="ARBA" id="ARBA00022614"/>
    </source>
</evidence>
<dbReference type="RefSeq" id="XP_015189658.1">
    <property type="nucleotide sequence ID" value="XM_015334172.1"/>
</dbReference>
<keyword evidence="2 4" id="KW-0732">Signal</keyword>
<dbReference type="InterPro" id="IPR050328">
    <property type="entry name" value="Dev_Immune_Receptor"/>
</dbReference>
<dbReference type="PANTHER" id="PTHR24373">
    <property type="entry name" value="SLIT RELATED LEUCINE-RICH REPEAT NEURONAL PROTEIN"/>
    <property type="match status" value="1"/>
</dbReference>